<gene>
    <name evidence="2" type="ORF">JR316_009316</name>
</gene>
<reference evidence="2" key="1">
    <citation type="submission" date="2021-02" db="EMBL/GenBank/DDBJ databases">
        <title>Psilocybe cubensis genome.</title>
        <authorList>
            <person name="Mckernan K.J."/>
            <person name="Crawford S."/>
            <person name="Trippe A."/>
            <person name="Kane L.T."/>
            <person name="Mclaughlin S."/>
        </authorList>
    </citation>
    <scope>NUCLEOTIDE SEQUENCE [LARGE SCALE GENOMIC DNA]</scope>
    <source>
        <strain evidence="2">MGC-MH-2018</strain>
    </source>
</reference>
<accession>A0A8H7XQR7</accession>
<evidence type="ECO:0000313" key="2">
    <source>
        <dbReference type="EMBL" id="KAG5165731.1"/>
    </source>
</evidence>
<dbReference type="InterPro" id="IPR032675">
    <property type="entry name" value="LRR_dom_sf"/>
</dbReference>
<dbReference type="AlphaFoldDB" id="A0A8H7XQR7"/>
<proteinExistence type="predicted"/>
<dbReference type="OrthoDB" id="3045496at2759"/>
<sequence length="461" mass="52899">MQTGSCTSSPSTIPIGLESSTTLPNRPIARRLVEQKIPSSGQLMADGTILIDIRWNNWTHTASPSPTQIKELFRQHPGNLIHINLLEQTDMIMSPEDWRCELRSYFNIFLEELPRWRSVKFWAPYLPRECFIGRMYLKANSLEHVVLVGPPSFDLPAASHMISRCWMNSSSLTAFELLTKSRESAGSMIINPRHYLPLDNIVALQLRNKLSIFECIEILHRGRNLSECLFGNVTASTGVLIPIRCHLLEKLELMVNVDDYKSSKEVLFGSLFEAIRAPKLRHLKMSNHSNWDSDHYSFMTFLKRSKCTLEALELENVKINGPQLHDILAMSPSLRILKVHGDPSQNPQPFTHRIMWYLTRSPRNAYLLCPRLEMFSVNETVVKDLPDGTISKMLFDRILVGDMKMVWLKFRRSVALHRSADAATLTTEDSQKMWKVVIDDSTTSAREWAQMVHTVFHRVSL</sequence>
<dbReference type="EMBL" id="JAFIQS010000009">
    <property type="protein sequence ID" value="KAG5165731.1"/>
    <property type="molecule type" value="Genomic_DNA"/>
</dbReference>
<organism evidence="2">
    <name type="scientific">Psilocybe cubensis</name>
    <name type="common">Psychedelic mushroom</name>
    <name type="synonym">Stropharia cubensis</name>
    <dbReference type="NCBI Taxonomy" id="181762"/>
    <lineage>
        <taxon>Eukaryota</taxon>
        <taxon>Fungi</taxon>
        <taxon>Dikarya</taxon>
        <taxon>Basidiomycota</taxon>
        <taxon>Agaricomycotina</taxon>
        <taxon>Agaricomycetes</taxon>
        <taxon>Agaricomycetidae</taxon>
        <taxon>Agaricales</taxon>
        <taxon>Agaricineae</taxon>
        <taxon>Strophariaceae</taxon>
        <taxon>Psilocybe</taxon>
    </lineage>
</organism>
<dbReference type="Gene3D" id="3.80.10.10">
    <property type="entry name" value="Ribonuclease Inhibitor"/>
    <property type="match status" value="1"/>
</dbReference>
<comment type="caution">
    <text evidence="2">The sequence shown here is derived from an EMBL/GenBank/DDBJ whole genome shotgun (WGS) entry which is preliminary data.</text>
</comment>
<dbReference type="SUPFAM" id="SSF52047">
    <property type="entry name" value="RNI-like"/>
    <property type="match status" value="1"/>
</dbReference>
<feature type="region of interest" description="Disordered" evidence="1">
    <location>
        <begin position="1"/>
        <end position="22"/>
    </location>
</feature>
<protein>
    <submittedName>
        <fullName evidence="2">Uncharacterized protein</fullName>
    </submittedName>
</protein>
<name>A0A8H7XQR7_PSICU</name>
<evidence type="ECO:0000256" key="1">
    <source>
        <dbReference type="SAM" id="MobiDB-lite"/>
    </source>
</evidence>